<dbReference type="Pfam" id="PF13560">
    <property type="entry name" value="HTH_31"/>
    <property type="match status" value="1"/>
</dbReference>
<comment type="caution">
    <text evidence="2">The sequence shown here is derived from an EMBL/GenBank/DDBJ whole genome shotgun (WGS) entry which is preliminary data.</text>
</comment>
<dbReference type="Proteomes" id="UP001597183">
    <property type="component" value="Unassembled WGS sequence"/>
</dbReference>
<dbReference type="EMBL" id="JBHTMK010000055">
    <property type="protein sequence ID" value="MFD1372440.1"/>
    <property type="molecule type" value="Genomic_DNA"/>
</dbReference>
<dbReference type="CDD" id="cd00093">
    <property type="entry name" value="HTH_XRE"/>
    <property type="match status" value="1"/>
</dbReference>
<dbReference type="InterPro" id="IPR010982">
    <property type="entry name" value="Lambda_DNA-bd_dom_sf"/>
</dbReference>
<dbReference type="InterPro" id="IPR001387">
    <property type="entry name" value="Cro/C1-type_HTH"/>
</dbReference>
<accession>A0ABW4AQB9</accession>
<gene>
    <name evidence="2" type="ORF">ACFQ5G_44550</name>
</gene>
<evidence type="ECO:0000259" key="1">
    <source>
        <dbReference type="PROSITE" id="PS50943"/>
    </source>
</evidence>
<organism evidence="2 3">
    <name type="scientific">Actinoplanes sichuanensis</name>
    <dbReference type="NCBI Taxonomy" id="512349"/>
    <lineage>
        <taxon>Bacteria</taxon>
        <taxon>Bacillati</taxon>
        <taxon>Actinomycetota</taxon>
        <taxon>Actinomycetes</taxon>
        <taxon>Micromonosporales</taxon>
        <taxon>Micromonosporaceae</taxon>
        <taxon>Actinoplanes</taxon>
    </lineage>
</organism>
<dbReference type="PROSITE" id="PS50943">
    <property type="entry name" value="HTH_CROC1"/>
    <property type="match status" value="1"/>
</dbReference>
<name>A0ABW4AQB9_9ACTN</name>
<proteinExistence type="predicted"/>
<dbReference type="Pfam" id="PF19054">
    <property type="entry name" value="DUF5753"/>
    <property type="match status" value="1"/>
</dbReference>
<reference evidence="3" key="1">
    <citation type="journal article" date="2019" name="Int. J. Syst. Evol. Microbiol.">
        <title>The Global Catalogue of Microorganisms (GCM) 10K type strain sequencing project: providing services to taxonomists for standard genome sequencing and annotation.</title>
        <authorList>
            <consortium name="The Broad Institute Genomics Platform"/>
            <consortium name="The Broad Institute Genome Sequencing Center for Infectious Disease"/>
            <person name="Wu L."/>
            <person name="Ma J."/>
        </authorList>
    </citation>
    <scope>NUCLEOTIDE SEQUENCE [LARGE SCALE GENOMIC DNA]</scope>
    <source>
        <strain evidence="3">CCM 7526</strain>
    </source>
</reference>
<dbReference type="SMART" id="SM00530">
    <property type="entry name" value="HTH_XRE"/>
    <property type="match status" value="1"/>
</dbReference>
<protein>
    <submittedName>
        <fullName evidence="2">Helix-turn-helix domain-containing protein</fullName>
    </submittedName>
</protein>
<dbReference type="InterPro" id="IPR043917">
    <property type="entry name" value="DUF5753"/>
</dbReference>
<dbReference type="Gene3D" id="1.10.260.40">
    <property type="entry name" value="lambda repressor-like DNA-binding domains"/>
    <property type="match status" value="1"/>
</dbReference>
<dbReference type="RefSeq" id="WP_317796129.1">
    <property type="nucleotide sequence ID" value="NZ_AP028461.1"/>
</dbReference>
<feature type="domain" description="HTH cro/C1-type" evidence="1">
    <location>
        <begin position="20"/>
        <end position="74"/>
    </location>
</feature>
<evidence type="ECO:0000313" key="3">
    <source>
        <dbReference type="Proteomes" id="UP001597183"/>
    </source>
</evidence>
<sequence length="296" mass="32785">MSTSTTVGSTIPRRTLGIALRRAREDARVTMTDAAEVIGQTVQSLRRIEHGAVSTPKGKVTLLCRYYGVPETTRTVLEQLAGETRAKGWWHSYGDVVPAWFELYVALEQTADRIRTFEPWLMPGLLQDVGYMEAAIRAVEPDLRPEQIAALVKVRRSRQRQLTRAFPAPPRFEAIIAESVLLAELPAGVMRAQIWHLLQATELPHVSLRVIPLSAGLHRASVTGAFGLLDFAAEHGNTPPSTVYSESQTGAIYLDKPAEIAVYMDVWAAVENAALTESQSVESMSRRLKELNDHEC</sequence>
<evidence type="ECO:0000313" key="2">
    <source>
        <dbReference type="EMBL" id="MFD1372440.1"/>
    </source>
</evidence>
<keyword evidence="3" id="KW-1185">Reference proteome</keyword>
<dbReference type="SUPFAM" id="SSF47413">
    <property type="entry name" value="lambda repressor-like DNA-binding domains"/>
    <property type="match status" value="1"/>
</dbReference>